<proteinExistence type="predicted"/>
<gene>
    <name evidence="2" type="ORF">GGE60_003433</name>
</gene>
<dbReference type="EMBL" id="JACIIG010000008">
    <property type="protein sequence ID" value="MBB4569309.1"/>
    <property type="molecule type" value="Genomic_DNA"/>
</dbReference>
<reference evidence="2 3" key="1">
    <citation type="submission" date="2020-08" db="EMBL/GenBank/DDBJ databases">
        <title>Genomic Encyclopedia of Type Strains, Phase IV (KMG-V): Genome sequencing to study the core and pangenomes of soil and plant-associated prokaryotes.</title>
        <authorList>
            <person name="Whitman W."/>
        </authorList>
    </citation>
    <scope>NUCLEOTIDE SEQUENCE [LARGE SCALE GENOMIC DNA]</scope>
    <source>
        <strain evidence="2 3">SEMIA 492</strain>
    </source>
</reference>
<protein>
    <recommendedName>
        <fullName evidence="4">Gluconate 2-dehydrogenase subunit 3 family protein</fullName>
    </recommendedName>
</protein>
<name>A0A7W7ELA8_9HYPH</name>
<sequence>MKDRYPGYDVMRKRDGVSWNDKTRAVVEERMAIDPATPKHLNAIEWRTLAAICDRIIPQNARREIPVPIAAMIDSKLTEGASEGYRDTKLPPLAIAWKQGLAAIEDEAKRLSTQPFADISDPEKDALLSNISHGFVRSPLWSGVPADAFFSKRLLHDIVSAYYAFPAAWNEIGFGGPASPRGYVRLGFDRHDPWEASEAKPGQELQARRENARIR</sequence>
<evidence type="ECO:0008006" key="4">
    <source>
        <dbReference type="Google" id="ProtNLM"/>
    </source>
</evidence>
<dbReference type="RefSeq" id="WP_028752649.1">
    <property type="nucleotide sequence ID" value="NZ_JACIIG010000008.1"/>
</dbReference>
<organism evidence="2 3">
    <name type="scientific">Rhizobium leucaenae</name>
    <dbReference type="NCBI Taxonomy" id="29450"/>
    <lineage>
        <taxon>Bacteria</taxon>
        <taxon>Pseudomonadati</taxon>
        <taxon>Pseudomonadota</taxon>
        <taxon>Alphaproteobacteria</taxon>
        <taxon>Hyphomicrobiales</taxon>
        <taxon>Rhizobiaceae</taxon>
        <taxon>Rhizobium/Agrobacterium group</taxon>
        <taxon>Rhizobium</taxon>
    </lineage>
</organism>
<evidence type="ECO:0000313" key="3">
    <source>
        <dbReference type="Proteomes" id="UP000543836"/>
    </source>
</evidence>
<feature type="compositionally biased region" description="Basic and acidic residues" evidence="1">
    <location>
        <begin position="206"/>
        <end position="215"/>
    </location>
</feature>
<keyword evidence="3" id="KW-1185">Reference proteome</keyword>
<dbReference type="InterPro" id="IPR027056">
    <property type="entry name" value="Gluconate_2DH_su3"/>
</dbReference>
<dbReference type="AlphaFoldDB" id="A0A7W7ELA8"/>
<dbReference type="Proteomes" id="UP000543836">
    <property type="component" value="Unassembled WGS sequence"/>
</dbReference>
<feature type="region of interest" description="Disordered" evidence="1">
    <location>
        <begin position="194"/>
        <end position="215"/>
    </location>
</feature>
<evidence type="ECO:0000313" key="2">
    <source>
        <dbReference type="EMBL" id="MBB4569309.1"/>
    </source>
</evidence>
<comment type="caution">
    <text evidence="2">The sequence shown here is derived from an EMBL/GenBank/DDBJ whole genome shotgun (WGS) entry which is preliminary data.</text>
</comment>
<evidence type="ECO:0000256" key="1">
    <source>
        <dbReference type="SAM" id="MobiDB-lite"/>
    </source>
</evidence>
<dbReference type="Pfam" id="PF13618">
    <property type="entry name" value="Gluconate_2-dh3"/>
    <property type="match status" value="1"/>
</dbReference>
<accession>A0A7W7ELA8</accession>